<evidence type="ECO:0000313" key="2">
    <source>
        <dbReference type="EMBL" id="OIQ65790.1"/>
    </source>
</evidence>
<reference evidence="2" key="1">
    <citation type="submission" date="2016-10" db="EMBL/GenBank/DDBJ databases">
        <title>Sequence of Gallionella enrichment culture.</title>
        <authorList>
            <person name="Poehlein A."/>
            <person name="Muehling M."/>
            <person name="Daniel R."/>
        </authorList>
    </citation>
    <scope>NUCLEOTIDE SEQUENCE</scope>
</reference>
<evidence type="ECO:0000256" key="1">
    <source>
        <dbReference type="SAM" id="MobiDB-lite"/>
    </source>
</evidence>
<proteinExistence type="predicted"/>
<name>A0A1J5P3P6_9ZZZZ</name>
<dbReference type="EMBL" id="MLJW01007059">
    <property type="protein sequence ID" value="OIQ65790.1"/>
    <property type="molecule type" value="Genomic_DNA"/>
</dbReference>
<comment type="caution">
    <text evidence="2">The sequence shown here is derived from an EMBL/GenBank/DDBJ whole genome shotgun (WGS) entry which is preliminary data.</text>
</comment>
<organism evidence="2">
    <name type="scientific">mine drainage metagenome</name>
    <dbReference type="NCBI Taxonomy" id="410659"/>
    <lineage>
        <taxon>unclassified sequences</taxon>
        <taxon>metagenomes</taxon>
        <taxon>ecological metagenomes</taxon>
    </lineage>
</organism>
<dbReference type="AlphaFoldDB" id="A0A1J5P3P6"/>
<gene>
    <name evidence="2" type="ORF">GALL_526480</name>
</gene>
<protein>
    <submittedName>
        <fullName evidence="2">Uncharacterized protein</fullName>
    </submittedName>
</protein>
<sequence length="78" mass="8373">MARMRLPVPTVRPGRVVSSTAWSMKGAAWVWLLTAGLMSHHGYVRPTVKLTEVSAPEGMEDGAGFPAGAEPSRALRRA</sequence>
<feature type="region of interest" description="Disordered" evidence="1">
    <location>
        <begin position="57"/>
        <end position="78"/>
    </location>
</feature>
<accession>A0A1J5P3P6</accession>